<sequence length="178" mass="19868">MHTLTVPVRADLTHYQAGAIVFQCFDDRFFHLFERLMEALEKEDAEEAGVDQAVVYIDRVITAGGAKDLVADGTPEQVSLMGQIAKSVKLHHTHNIIAITHEDCGAYGDEATQGGDREKQFLYHVARHREIEAAILAKYPEFAGKIRHFYLSINGAIELDIAKEELTEEEARGLSLFA</sequence>
<comment type="caution">
    <text evidence="1">The sequence shown here is derived from an EMBL/GenBank/DDBJ whole genome shotgun (WGS) entry which is preliminary data.</text>
</comment>
<dbReference type="STRING" id="1798480.A2851_00760"/>
<dbReference type="AlphaFoldDB" id="A0A1F6CYD7"/>
<dbReference type="GO" id="GO:0008270">
    <property type="term" value="F:zinc ion binding"/>
    <property type="evidence" value="ECO:0007669"/>
    <property type="project" value="InterPro"/>
</dbReference>
<dbReference type="InterPro" id="IPR036874">
    <property type="entry name" value="Carbonic_anhydrase_sf"/>
</dbReference>
<dbReference type="Proteomes" id="UP000176863">
    <property type="component" value="Unassembled WGS sequence"/>
</dbReference>
<dbReference type="SUPFAM" id="SSF53056">
    <property type="entry name" value="beta-carbonic anhydrase, cab"/>
    <property type="match status" value="1"/>
</dbReference>
<dbReference type="GO" id="GO:0004089">
    <property type="term" value="F:carbonate dehydratase activity"/>
    <property type="evidence" value="ECO:0007669"/>
    <property type="project" value="InterPro"/>
</dbReference>
<proteinExistence type="predicted"/>
<evidence type="ECO:0000313" key="1">
    <source>
        <dbReference type="EMBL" id="OGG54127.1"/>
    </source>
</evidence>
<accession>A0A1F6CYD7</accession>
<organism evidence="1 2">
    <name type="scientific">Candidatus Kaiserbacteria bacterium RIFCSPHIGHO2_01_FULL_53_29</name>
    <dbReference type="NCBI Taxonomy" id="1798480"/>
    <lineage>
        <taxon>Bacteria</taxon>
        <taxon>Candidatus Kaiseribacteriota</taxon>
    </lineage>
</organism>
<gene>
    <name evidence="1" type="ORF">A2851_00760</name>
</gene>
<dbReference type="EMBL" id="MFKT01000003">
    <property type="protein sequence ID" value="OGG54127.1"/>
    <property type="molecule type" value="Genomic_DNA"/>
</dbReference>
<reference evidence="1 2" key="1">
    <citation type="journal article" date="2016" name="Nat. Commun.">
        <title>Thousands of microbial genomes shed light on interconnected biogeochemical processes in an aquifer system.</title>
        <authorList>
            <person name="Anantharaman K."/>
            <person name="Brown C.T."/>
            <person name="Hug L.A."/>
            <person name="Sharon I."/>
            <person name="Castelle C.J."/>
            <person name="Probst A.J."/>
            <person name="Thomas B.C."/>
            <person name="Singh A."/>
            <person name="Wilkins M.J."/>
            <person name="Karaoz U."/>
            <person name="Brodie E.L."/>
            <person name="Williams K.H."/>
            <person name="Hubbard S.S."/>
            <person name="Banfield J.F."/>
        </authorList>
    </citation>
    <scope>NUCLEOTIDE SEQUENCE [LARGE SCALE GENOMIC DNA]</scope>
</reference>
<evidence type="ECO:0000313" key="2">
    <source>
        <dbReference type="Proteomes" id="UP000176863"/>
    </source>
</evidence>
<name>A0A1F6CYD7_9BACT</name>
<protein>
    <recommendedName>
        <fullName evidence="3">Carbonic anhydrase</fullName>
    </recommendedName>
</protein>
<evidence type="ECO:0008006" key="3">
    <source>
        <dbReference type="Google" id="ProtNLM"/>
    </source>
</evidence>